<dbReference type="Gene3D" id="1.10.10.60">
    <property type="entry name" value="Homeodomain-like"/>
    <property type="match status" value="1"/>
</dbReference>
<dbReference type="RefSeq" id="WP_015280685.1">
    <property type="nucleotide sequence ID" value="NC_019940.1"/>
</dbReference>
<gene>
    <name evidence="1" type="ORF">Thimo_1772</name>
</gene>
<name>L0GZ12_9GAMM</name>
<reference evidence="1 2" key="1">
    <citation type="submission" date="2011-09" db="EMBL/GenBank/DDBJ databases">
        <title>Complete sequence of chromosome of Thioflavicoccus mobilis 8321.</title>
        <authorList>
            <consortium name="US DOE Joint Genome Institute"/>
            <person name="Lucas S."/>
            <person name="Han J."/>
            <person name="Lapidus A."/>
            <person name="Cheng J.-F."/>
            <person name="Goodwin L."/>
            <person name="Pitluck S."/>
            <person name="Peters L."/>
            <person name="Ovchinnikova G."/>
            <person name="Lu M."/>
            <person name="Detter J.C."/>
            <person name="Han C."/>
            <person name="Tapia R."/>
            <person name="Land M."/>
            <person name="Hauser L."/>
            <person name="Kyrpides N."/>
            <person name="Ivanova N."/>
            <person name="Pagani I."/>
            <person name="Vogl K."/>
            <person name="Liu Z."/>
            <person name="Imhoff J."/>
            <person name="Thiel V."/>
            <person name="Frigaard N.-U."/>
            <person name="Bryant D."/>
            <person name="Woyke T."/>
        </authorList>
    </citation>
    <scope>NUCLEOTIDE SEQUENCE [LARGE SCALE GENOMIC DNA]</scope>
    <source>
        <strain evidence="1 2">8321</strain>
    </source>
</reference>
<dbReference type="eggNOG" id="ENOG5031RM0">
    <property type="taxonomic scope" value="Bacteria"/>
</dbReference>
<accession>L0GZ12</accession>
<protein>
    <submittedName>
        <fullName evidence="1">Uncharacterized protein</fullName>
    </submittedName>
</protein>
<evidence type="ECO:0000313" key="2">
    <source>
        <dbReference type="Proteomes" id="UP000010816"/>
    </source>
</evidence>
<organism evidence="1 2">
    <name type="scientific">Thioflavicoccus mobilis 8321</name>
    <dbReference type="NCBI Taxonomy" id="765912"/>
    <lineage>
        <taxon>Bacteria</taxon>
        <taxon>Pseudomonadati</taxon>
        <taxon>Pseudomonadota</taxon>
        <taxon>Gammaproteobacteria</taxon>
        <taxon>Chromatiales</taxon>
        <taxon>Chromatiaceae</taxon>
        <taxon>Thioflavicoccus</taxon>
    </lineage>
</organism>
<dbReference type="KEGG" id="tmb:Thimo_1772"/>
<dbReference type="Proteomes" id="UP000010816">
    <property type="component" value="Chromosome"/>
</dbReference>
<dbReference type="AlphaFoldDB" id="L0GZ12"/>
<dbReference type="PATRIC" id="fig|765912.4.peg.1733"/>
<dbReference type="STRING" id="765912.Thimo_1772"/>
<evidence type="ECO:0000313" key="1">
    <source>
        <dbReference type="EMBL" id="AGA90544.1"/>
    </source>
</evidence>
<keyword evidence="2" id="KW-1185">Reference proteome</keyword>
<sequence length="144" mass="16201">MGMSNAERQRRYRQRQLTDVDSNGARLNLIVDLRAKIRLERLARCYGVTLREVILLVADEAETALLDTLSADQRVAYYAGKLALRRDGHQADDGDDEPLRRNAEDRDTRIVTMYQAGETKRGIARALDISDGTVRNVLKRAGGT</sequence>
<dbReference type="EMBL" id="CP003051">
    <property type="protein sequence ID" value="AGA90544.1"/>
    <property type="molecule type" value="Genomic_DNA"/>
</dbReference>
<proteinExistence type="predicted"/>
<dbReference type="HOGENOM" id="CLU_1795595_0_0_6"/>